<reference evidence="2" key="1">
    <citation type="submission" date="2018-05" db="EMBL/GenBank/DDBJ databases">
        <authorList>
            <person name="Lanie J.A."/>
            <person name="Ng W.-L."/>
            <person name="Kazmierczak K.M."/>
            <person name="Andrzejewski T.M."/>
            <person name="Davidsen T.M."/>
            <person name="Wayne K.J."/>
            <person name="Tettelin H."/>
            <person name="Glass J.I."/>
            <person name="Rusch D."/>
            <person name="Podicherti R."/>
            <person name="Tsui H.-C.T."/>
            <person name="Winkler M.E."/>
        </authorList>
    </citation>
    <scope>NUCLEOTIDE SEQUENCE</scope>
</reference>
<dbReference type="SUPFAM" id="SSF56112">
    <property type="entry name" value="Protein kinase-like (PK-like)"/>
    <property type="match status" value="1"/>
</dbReference>
<feature type="domain" description="Protein kinase" evidence="1">
    <location>
        <begin position="26"/>
        <end position="243"/>
    </location>
</feature>
<proteinExistence type="predicted"/>
<accession>A0A382INI2</accession>
<dbReference type="EMBL" id="UINC01068473">
    <property type="protein sequence ID" value="SVC01128.1"/>
    <property type="molecule type" value="Genomic_DNA"/>
</dbReference>
<evidence type="ECO:0000259" key="1">
    <source>
        <dbReference type="PROSITE" id="PS50011"/>
    </source>
</evidence>
<feature type="non-terminal residue" evidence="2">
    <location>
        <position position="1"/>
    </location>
</feature>
<dbReference type="Pfam" id="PF00069">
    <property type="entry name" value="Pkinase"/>
    <property type="match status" value="1"/>
</dbReference>
<sequence>VMTSKTQLPKKIFENINQRLRTDEDIDLVQLTNQGHQGIAFKMLVDGQSFLIKRTNKIGALTRHVSKYFTQHEYKIYQRLEGIAGIPKCYGLSDDGSLILEYIDGNSYREKEHILENRDQFFVDLLALILSIHKAGVSHGDLKRKDNILIGENDQPYLIDFGTAMSLNSKNKFIKRWLYNFSKQTDLNAWIKHKYSRQYDQITEDDLAYYSSSKLDKLIRLTRKFWRTLTLRRFRKKREQKKE</sequence>
<dbReference type="Gene3D" id="1.10.510.10">
    <property type="entry name" value="Transferase(Phosphotransferase) domain 1"/>
    <property type="match status" value="1"/>
</dbReference>
<organism evidence="2">
    <name type="scientific">marine metagenome</name>
    <dbReference type="NCBI Taxonomy" id="408172"/>
    <lineage>
        <taxon>unclassified sequences</taxon>
        <taxon>metagenomes</taxon>
        <taxon>ecological metagenomes</taxon>
    </lineage>
</organism>
<gene>
    <name evidence="2" type="ORF">METZ01_LOCUS253982</name>
</gene>
<dbReference type="InterPro" id="IPR011009">
    <property type="entry name" value="Kinase-like_dom_sf"/>
</dbReference>
<dbReference type="GO" id="GO:0004672">
    <property type="term" value="F:protein kinase activity"/>
    <property type="evidence" value="ECO:0007669"/>
    <property type="project" value="InterPro"/>
</dbReference>
<name>A0A382INI2_9ZZZZ</name>
<dbReference type="InterPro" id="IPR000719">
    <property type="entry name" value="Prot_kinase_dom"/>
</dbReference>
<dbReference type="PROSITE" id="PS50011">
    <property type="entry name" value="PROTEIN_KINASE_DOM"/>
    <property type="match status" value="1"/>
</dbReference>
<dbReference type="AlphaFoldDB" id="A0A382INI2"/>
<evidence type="ECO:0000313" key="2">
    <source>
        <dbReference type="EMBL" id="SVC01128.1"/>
    </source>
</evidence>
<protein>
    <recommendedName>
        <fullName evidence="1">Protein kinase domain-containing protein</fullName>
    </recommendedName>
</protein>
<dbReference type="GO" id="GO:0005524">
    <property type="term" value="F:ATP binding"/>
    <property type="evidence" value="ECO:0007669"/>
    <property type="project" value="InterPro"/>
</dbReference>